<dbReference type="EMBL" id="BKCJ011126456">
    <property type="protein sequence ID" value="GFC90462.1"/>
    <property type="molecule type" value="Genomic_DNA"/>
</dbReference>
<comment type="caution">
    <text evidence="1">The sequence shown here is derived from an EMBL/GenBank/DDBJ whole genome shotgun (WGS) entry which is preliminary data.</text>
</comment>
<gene>
    <name evidence="1" type="ORF">Tci_862432</name>
</gene>
<reference evidence="1" key="1">
    <citation type="journal article" date="2019" name="Sci. Rep.">
        <title>Draft genome of Tanacetum cinerariifolium, the natural source of mosquito coil.</title>
        <authorList>
            <person name="Yamashiro T."/>
            <person name="Shiraishi A."/>
            <person name="Satake H."/>
            <person name="Nakayama K."/>
        </authorList>
    </citation>
    <scope>NUCLEOTIDE SEQUENCE</scope>
</reference>
<protein>
    <submittedName>
        <fullName evidence="1">Uncharacterized protein</fullName>
    </submittedName>
</protein>
<organism evidence="1">
    <name type="scientific">Tanacetum cinerariifolium</name>
    <name type="common">Dalmatian daisy</name>
    <name type="synonym">Chrysanthemum cinerariifolium</name>
    <dbReference type="NCBI Taxonomy" id="118510"/>
    <lineage>
        <taxon>Eukaryota</taxon>
        <taxon>Viridiplantae</taxon>
        <taxon>Streptophyta</taxon>
        <taxon>Embryophyta</taxon>
        <taxon>Tracheophyta</taxon>
        <taxon>Spermatophyta</taxon>
        <taxon>Magnoliopsida</taxon>
        <taxon>eudicotyledons</taxon>
        <taxon>Gunneridae</taxon>
        <taxon>Pentapetalae</taxon>
        <taxon>asterids</taxon>
        <taxon>campanulids</taxon>
        <taxon>Asterales</taxon>
        <taxon>Asteraceae</taxon>
        <taxon>Asteroideae</taxon>
        <taxon>Anthemideae</taxon>
        <taxon>Anthemidinae</taxon>
        <taxon>Tanacetum</taxon>
    </lineage>
</organism>
<name>A0A699RYL3_TANCI</name>
<proteinExistence type="predicted"/>
<dbReference type="AlphaFoldDB" id="A0A699RYL3"/>
<evidence type="ECO:0000313" key="1">
    <source>
        <dbReference type="EMBL" id="GFC90462.1"/>
    </source>
</evidence>
<sequence>MTIKTHNWASSAHQEFHKIVREDIFPIVNQVDARMQNFKIQFLKKAAKFVGDFKSLAKEADASLAKHKILELEIERLLKAVVSQDIISVVQNASVVDTSDLQTELERTKECFENCIIKRKLNMLNFGMIGFELCLRKCAS</sequence>
<accession>A0A699RYL3</accession>